<dbReference type="PANTHER" id="PTHR13832:SF792">
    <property type="entry name" value="GM14286P"/>
    <property type="match status" value="1"/>
</dbReference>
<dbReference type="SMART" id="SM00332">
    <property type="entry name" value="PP2Cc"/>
    <property type="match status" value="1"/>
</dbReference>
<reference evidence="3" key="2">
    <citation type="submission" date="2023-06" db="EMBL/GenBank/DDBJ databases">
        <authorList>
            <consortium name="Lawrence Berkeley National Laboratory"/>
            <person name="Haridas S."/>
            <person name="Hensen N."/>
            <person name="Bonometti L."/>
            <person name="Westerberg I."/>
            <person name="Brannstrom I.O."/>
            <person name="Guillou S."/>
            <person name="Cros-Aarteil S."/>
            <person name="Calhoun S."/>
            <person name="Kuo A."/>
            <person name="Mondo S."/>
            <person name="Pangilinan J."/>
            <person name="Riley R."/>
            <person name="Labutti K."/>
            <person name="Andreopoulos B."/>
            <person name="Lipzen A."/>
            <person name="Chen C."/>
            <person name="Yanf M."/>
            <person name="Daum C."/>
            <person name="Ng V."/>
            <person name="Clum A."/>
            <person name="Steindorff A."/>
            <person name="Ohm R."/>
            <person name="Martin F."/>
            <person name="Silar P."/>
            <person name="Natvig D."/>
            <person name="Lalanne C."/>
            <person name="Gautier V."/>
            <person name="Ament-Velasquez S.L."/>
            <person name="Kruys A."/>
            <person name="Hutchinson M.I."/>
            <person name="Powell A.J."/>
            <person name="Barry K."/>
            <person name="Miller A.N."/>
            <person name="Grigoriev I.V."/>
            <person name="Debuchy R."/>
            <person name="Gladieux P."/>
            <person name="Thoren M.H."/>
            <person name="Johannesson H."/>
        </authorList>
    </citation>
    <scope>NUCLEOTIDE SEQUENCE</scope>
    <source>
        <strain evidence="3">SMH4131-1</strain>
    </source>
</reference>
<dbReference type="PRINTS" id="PR00837">
    <property type="entry name" value="V5TPXLIKE"/>
</dbReference>
<keyword evidence="1" id="KW-0732">Signal</keyword>
<evidence type="ECO:0000256" key="1">
    <source>
        <dbReference type="SAM" id="SignalP"/>
    </source>
</evidence>
<name>A0AAE0IEZ6_9PEZI</name>
<dbReference type="InterPro" id="IPR015655">
    <property type="entry name" value="PP2C"/>
</dbReference>
<dbReference type="SMART" id="SM00198">
    <property type="entry name" value="SCP"/>
    <property type="match status" value="1"/>
</dbReference>
<dbReference type="Pfam" id="PF00188">
    <property type="entry name" value="CAP"/>
    <property type="match status" value="1"/>
</dbReference>
<dbReference type="InterPro" id="IPR036457">
    <property type="entry name" value="PPM-type-like_dom_sf"/>
</dbReference>
<dbReference type="EMBL" id="JAUEPO010000004">
    <property type="protein sequence ID" value="KAK3323983.1"/>
    <property type="molecule type" value="Genomic_DNA"/>
</dbReference>
<dbReference type="SUPFAM" id="SSF81606">
    <property type="entry name" value="PP2C-like"/>
    <property type="match status" value="1"/>
</dbReference>
<sequence length="741" mass="81465">MKLFTSSALSTACLLLEAASVVASQALSKRSSPLPTDPTFISNVLTKVNAIRKQYAAANLTWDATLASAARVKANGCKLNHTGPYGENAYWWWYVPPTAVPNFTTKVVNAFDAWCSTTEINAYKAGDLYGGGHFTQTVWKSTKKIGCAFSTNRCTQNPNQEWWFYCDFSPPGNYAGYYAVSGNLCTRFPTELVLRRTPTTSASVSIVPHDSRSESEQLSLRGFRERLDGFAGLPRLVESAKLAIGITTHGRAFAKDILRIEITGPDRPHLTIVDLPGFIHSATRHQSSSDVELIRDVVRGYMQQPRSSASAGFWWMTTTRRDQVPQLDSPPAAHLAIEPGPSEASVSRILSQGAYSFPVRGVPGVYRYDGTQLASNSPCEDRFIHGRFLSPRGDGSQWMAWAVFDGHAGWQTADLLEKQLLPFVRYGLNQVKAAMDDGSAAVEAVQRAVTRGFESLDDSIIKTALDTSQIAEPLQDKVRRLTPGYAGSCALLSIYDPASSVLHVACTGDSGAVLGRKRPDGTWEAIALSVDQTGRNTDEVARLSREHPGEENIVKDGRVLGIVVSRAFGDGRWKWPLELQQDLRRRFHGPAPLTPKYDVCTPPYLTAEPVMTATKIDPGKPTFLIMATDGMWDRLSNHQAVELVGKWLESNGSDKGGTNPDSTREQFDFSQLRNVVNPRFVEGRTTIQDNNVAVHLVRNSLGGNHHELVAARLAFDAPFSRRLRDDITVQVVFFANNKDAA</sequence>
<feature type="signal peptide" evidence="1">
    <location>
        <begin position="1"/>
        <end position="23"/>
    </location>
</feature>
<reference evidence="3" key="1">
    <citation type="journal article" date="2023" name="Mol. Phylogenet. Evol.">
        <title>Genome-scale phylogeny and comparative genomics of the fungal order Sordariales.</title>
        <authorList>
            <person name="Hensen N."/>
            <person name="Bonometti L."/>
            <person name="Westerberg I."/>
            <person name="Brannstrom I.O."/>
            <person name="Guillou S."/>
            <person name="Cros-Aarteil S."/>
            <person name="Calhoun S."/>
            <person name="Haridas S."/>
            <person name="Kuo A."/>
            <person name="Mondo S."/>
            <person name="Pangilinan J."/>
            <person name="Riley R."/>
            <person name="LaButti K."/>
            <person name="Andreopoulos B."/>
            <person name="Lipzen A."/>
            <person name="Chen C."/>
            <person name="Yan M."/>
            <person name="Daum C."/>
            <person name="Ng V."/>
            <person name="Clum A."/>
            <person name="Steindorff A."/>
            <person name="Ohm R.A."/>
            <person name="Martin F."/>
            <person name="Silar P."/>
            <person name="Natvig D.O."/>
            <person name="Lalanne C."/>
            <person name="Gautier V."/>
            <person name="Ament-Velasquez S.L."/>
            <person name="Kruys A."/>
            <person name="Hutchinson M.I."/>
            <person name="Powell A.J."/>
            <person name="Barry K."/>
            <person name="Miller A.N."/>
            <person name="Grigoriev I.V."/>
            <person name="Debuchy R."/>
            <person name="Gladieux P."/>
            <person name="Hiltunen Thoren M."/>
            <person name="Johannesson H."/>
        </authorList>
    </citation>
    <scope>NUCLEOTIDE SEQUENCE</scope>
    <source>
        <strain evidence="3">SMH4131-1</strain>
    </source>
</reference>
<evidence type="ECO:0000313" key="3">
    <source>
        <dbReference type="EMBL" id="KAK3323983.1"/>
    </source>
</evidence>
<dbReference type="Pfam" id="PF00481">
    <property type="entry name" value="PP2C"/>
    <property type="match status" value="1"/>
</dbReference>
<dbReference type="SUPFAM" id="SSF55797">
    <property type="entry name" value="PR-1-like"/>
    <property type="match status" value="1"/>
</dbReference>
<dbReference type="InterPro" id="IPR014044">
    <property type="entry name" value="CAP_dom"/>
</dbReference>
<dbReference type="AlphaFoldDB" id="A0AAE0IEZ6"/>
<dbReference type="InterPro" id="IPR001932">
    <property type="entry name" value="PPM-type_phosphatase-like_dom"/>
</dbReference>
<organism evidence="3 4">
    <name type="scientific">Cercophora scortea</name>
    <dbReference type="NCBI Taxonomy" id="314031"/>
    <lineage>
        <taxon>Eukaryota</taxon>
        <taxon>Fungi</taxon>
        <taxon>Dikarya</taxon>
        <taxon>Ascomycota</taxon>
        <taxon>Pezizomycotina</taxon>
        <taxon>Sordariomycetes</taxon>
        <taxon>Sordariomycetidae</taxon>
        <taxon>Sordariales</taxon>
        <taxon>Lasiosphaeriaceae</taxon>
        <taxon>Cercophora</taxon>
    </lineage>
</organism>
<dbReference type="Gene3D" id="3.60.40.10">
    <property type="entry name" value="PPM-type phosphatase domain"/>
    <property type="match status" value="1"/>
</dbReference>
<dbReference type="InterPro" id="IPR027417">
    <property type="entry name" value="P-loop_NTPase"/>
</dbReference>
<dbReference type="PANTHER" id="PTHR13832">
    <property type="entry name" value="PROTEIN PHOSPHATASE 2C"/>
    <property type="match status" value="1"/>
</dbReference>
<dbReference type="Proteomes" id="UP001286456">
    <property type="component" value="Unassembled WGS sequence"/>
</dbReference>
<dbReference type="Gene3D" id="3.40.50.300">
    <property type="entry name" value="P-loop containing nucleotide triphosphate hydrolases"/>
    <property type="match status" value="1"/>
</dbReference>
<evidence type="ECO:0000259" key="2">
    <source>
        <dbReference type="PROSITE" id="PS51746"/>
    </source>
</evidence>
<dbReference type="InterPro" id="IPR001283">
    <property type="entry name" value="CRISP-related"/>
</dbReference>
<dbReference type="GO" id="GO:0004741">
    <property type="term" value="F:[pyruvate dehydrogenase (acetyl-transferring)]-phosphatase activity"/>
    <property type="evidence" value="ECO:0007669"/>
    <property type="project" value="TreeGrafter"/>
</dbReference>
<comment type="caution">
    <text evidence="3">The sequence shown here is derived from an EMBL/GenBank/DDBJ whole genome shotgun (WGS) entry which is preliminary data.</text>
</comment>
<keyword evidence="4" id="KW-1185">Reference proteome</keyword>
<dbReference type="InterPro" id="IPR045063">
    <property type="entry name" value="Dynamin_N"/>
</dbReference>
<proteinExistence type="predicted"/>
<protein>
    <submittedName>
        <fullName evidence="3">Phosphatase 2C-like domain-containing protein</fullName>
    </submittedName>
</protein>
<evidence type="ECO:0000313" key="4">
    <source>
        <dbReference type="Proteomes" id="UP001286456"/>
    </source>
</evidence>
<accession>A0AAE0IEZ6</accession>
<dbReference type="CDD" id="cd00143">
    <property type="entry name" value="PP2Cc"/>
    <property type="match status" value="1"/>
</dbReference>
<gene>
    <name evidence="3" type="ORF">B0T19DRAFT_443430</name>
</gene>
<dbReference type="PROSITE" id="PS51746">
    <property type="entry name" value="PPM_2"/>
    <property type="match status" value="1"/>
</dbReference>
<feature type="domain" description="PPM-type phosphatase" evidence="2">
    <location>
        <begin position="365"/>
        <end position="734"/>
    </location>
</feature>
<feature type="chain" id="PRO_5042098317" evidence="1">
    <location>
        <begin position="24"/>
        <end position="741"/>
    </location>
</feature>
<dbReference type="InterPro" id="IPR035940">
    <property type="entry name" value="CAP_sf"/>
</dbReference>
<dbReference type="Pfam" id="PF00350">
    <property type="entry name" value="Dynamin_N"/>
    <property type="match status" value="1"/>
</dbReference>
<dbReference type="GO" id="GO:0005739">
    <property type="term" value="C:mitochondrion"/>
    <property type="evidence" value="ECO:0007669"/>
    <property type="project" value="TreeGrafter"/>
</dbReference>
<dbReference type="SUPFAM" id="SSF52540">
    <property type="entry name" value="P-loop containing nucleoside triphosphate hydrolases"/>
    <property type="match status" value="1"/>
</dbReference>
<dbReference type="Gene3D" id="3.40.33.10">
    <property type="entry name" value="CAP"/>
    <property type="match status" value="1"/>
</dbReference>